<dbReference type="AlphaFoldDB" id="A0A8J4AIS7"/>
<comment type="caution">
    <text evidence="2">The sequence shown here is derived from an EMBL/GenBank/DDBJ whole genome shotgun (WGS) entry which is preliminary data.</text>
</comment>
<gene>
    <name evidence="2" type="ORF">NUM_67730</name>
</gene>
<evidence type="ECO:0000313" key="2">
    <source>
        <dbReference type="EMBL" id="GIL31519.1"/>
    </source>
</evidence>
<feature type="transmembrane region" description="Helical" evidence="1">
    <location>
        <begin position="44"/>
        <end position="65"/>
    </location>
</feature>
<dbReference type="Proteomes" id="UP000614996">
    <property type="component" value="Unassembled WGS sequence"/>
</dbReference>
<evidence type="ECO:0000256" key="1">
    <source>
        <dbReference type="SAM" id="Phobius"/>
    </source>
</evidence>
<keyword evidence="1" id="KW-1133">Transmembrane helix</keyword>
<proteinExistence type="predicted"/>
<protein>
    <submittedName>
        <fullName evidence="2">Uncharacterized protein</fullName>
    </submittedName>
</protein>
<keyword evidence="1" id="KW-0472">Membrane</keyword>
<organism evidence="2 3">
    <name type="scientific">Actinocatenispora comari</name>
    <dbReference type="NCBI Taxonomy" id="2807577"/>
    <lineage>
        <taxon>Bacteria</taxon>
        <taxon>Bacillati</taxon>
        <taxon>Actinomycetota</taxon>
        <taxon>Actinomycetes</taxon>
        <taxon>Micromonosporales</taxon>
        <taxon>Micromonosporaceae</taxon>
        <taxon>Actinocatenispora</taxon>
    </lineage>
</organism>
<keyword evidence="3" id="KW-1185">Reference proteome</keyword>
<evidence type="ECO:0000313" key="3">
    <source>
        <dbReference type="Proteomes" id="UP000614996"/>
    </source>
</evidence>
<sequence length="410" mass="43865">MSDLLERDLIRTLRRHGDVTIEVPAGMWERIEGRVRRRRRTRRAALSGGLALAVLAVLAVLVGGWQLARPAARDRGLPPATVVATPTPARIVAPIAPPATPTVRSVQRTWPAAIERMPATAPGGAKVLPVGVLGADQLLVAESGGGERTSALLRYDLRNETFSAVADLAPVGRLSGYFPQGFATDDRTVAWNAEGTDARGRKVTEFVAADLAGGHERLLATVPGELGITELNLVDHRWLVYTGTDGVRRIPLSGNGASEPVPGGRGLHLTSWPWASNLTDPGGSRHAVVSTNLVTGARRTFSAAGMWTRDCVPDWCIGNLRDRATLLGPEPVGRTVSAPRYLVASGRFGGGRFVDAMYGDRNVLWDIKTGRLAGYDARSTVLLNHETCLVAWPDPANRDSLLVFDGAAVR</sequence>
<dbReference type="EMBL" id="BOPO01000147">
    <property type="protein sequence ID" value="GIL31519.1"/>
    <property type="molecule type" value="Genomic_DNA"/>
</dbReference>
<accession>A0A8J4AIS7</accession>
<keyword evidence="1" id="KW-0812">Transmembrane</keyword>
<name>A0A8J4AIS7_9ACTN</name>
<reference evidence="3" key="1">
    <citation type="journal article" date="2021" name="Int. J. Syst. Evol. Microbiol.">
        <title>Actinocatenispora comari sp. nov., an endophytic actinomycete isolated from aerial parts of Comarum salesowianum.</title>
        <authorList>
            <person name="Oyunbileg N."/>
            <person name="Iizaka Y."/>
            <person name="Hamada M."/>
            <person name="Davaapurev B.O."/>
            <person name="Fukumoto A."/>
            <person name="Tsetseg B."/>
            <person name="Kato F."/>
            <person name="Tamura T."/>
            <person name="Batkhuu J."/>
            <person name="Anzai Y."/>
        </authorList>
    </citation>
    <scope>NUCLEOTIDE SEQUENCE [LARGE SCALE GENOMIC DNA]</scope>
    <source>
        <strain evidence="3">NUM-2625</strain>
    </source>
</reference>
<dbReference type="RefSeq" id="WP_207129097.1">
    <property type="nucleotide sequence ID" value="NZ_BOPO01000147.1"/>
</dbReference>